<organism evidence="2 3">
    <name type="scientific">Cannabis sativa</name>
    <name type="common">Hemp</name>
    <name type="synonym">Marijuana</name>
    <dbReference type="NCBI Taxonomy" id="3483"/>
    <lineage>
        <taxon>Eukaryota</taxon>
        <taxon>Viridiplantae</taxon>
        <taxon>Streptophyta</taxon>
        <taxon>Embryophyta</taxon>
        <taxon>Tracheophyta</taxon>
        <taxon>Spermatophyta</taxon>
        <taxon>Magnoliopsida</taxon>
        <taxon>eudicotyledons</taxon>
        <taxon>Gunneridae</taxon>
        <taxon>Pentapetalae</taxon>
        <taxon>rosids</taxon>
        <taxon>fabids</taxon>
        <taxon>Rosales</taxon>
        <taxon>Cannabaceae</taxon>
        <taxon>Cannabis</taxon>
    </lineage>
</organism>
<sequence>MAYTYSRAKSTTLKAITTTTNLKKEVDEAKEAKKKSLKLGEALTKDLNALKVEREGLQALLSNLTKEKRDLEENLNFGQEEREALQKEMENLEMTALNVFYEF</sequence>
<keyword evidence="1" id="KW-0175">Coiled coil</keyword>
<reference evidence="2" key="1">
    <citation type="submission" date="2018-11" db="EMBL/GenBank/DDBJ databases">
        <authorList>
            <person name="Grassa J C."/>
        </authorList>
    </citation>
    <scope>NUCLEOTIDE SEQUENCE [LARGE SCALE GENOMIC DNA]</scope>
</reference>
<dbReference type="Proteomes" id="UP000596661">
    <property type="component" value="Chromosome 1"/>
</dbReference>
<protein>
    <submittedName>
        <fullName evidence="2">Uncharacterized protein</fullName>
    </submittedName>
</protein>
<dbReference type="EnsemblPlants" id="evm.model.01.2383">
    <property type="protein sequence ID" value="cds.evm.model.01.2383"/>
    <property type="gene ID" value="evm.TU.01.2383"/>
</dbReference>
<evidence type="ECO:0000313" key="3">
    <source>
        <dbReference type="Proteomes" id="UP000596661"/>
    </source>
</evidence>
<dbReference type="Gramene" id="evm.model.01.2383">
    <property type="protein sequence ID" value="cds.evm.model.01.2383"/>
    <property type="gene ID" value="evm.TU.01.2383"/>
</dbReference>
<keyword evidence="3" id="KW-1185">Reference proteome</keyword>
<dbReference type="AlphaFoldDB" id="A0A803NKZ1"/>
<name>A0A803NKZ1_CANSA</name>
<proteinExistence type="predicted"/>
<accession>A0A803NKZ1</accession>
<reference evidence="2" key="2">
    <citation type="submission" date="2021-03" db="UniProtKB">
        <authorList>
            <consortium name="EnsemblPlants"/>
        </authorList>
    </citation>
    <scope>IDENTIFICATION</scope>
</reference>
<evidence type="ECO:0000313" key="2">
    <source>
        <dbReference type="EnsemblPlants" id="cds.evm.model.01.2383"/>
    </source>
</evidence>
<feature type="coiled-coil region" evidence="1">
    <location>
        <begin position="47"/>
        <end position="95"/>
    </location>
</feature>
<dbReference type="Gene3D" id="1.20.5.1000">
    <property type="entry name" value="arf6 gtpase in complex with a specific effector, jip4"/>
    <property type="match status" value="1"/>
</dbReference>
<dbReference type="EMBL" id="UZAU01000073">
    <property type="status" value="NOT_ANNOTATED_CDS"/>
    <property type="molecule type" value="Genomic_DNA"/>
</dbReference>
<evidence type="ECO:0000256" key="1">
    <source>
        <dbReference type="SAM" id="Coils"/>
    </source>
</evidence>